<comment type="caution">
    <text evidence="1">The sequence shown here is derived from an EMBL/GenBank/DDBJ whole genome shotgun (WGS) entry which is preliminary data.</text>
</comment>
<organism evidence="1 2">
    <name type="scientific">Azospirillum himalayense</name>
    <dbReference type="NCBI Taxonomy" id="654847"/>
    <lineage>
        <taxon>Bacteria</taxon>
        <taxon>Pseudomonadati</taxon>
        <taxon>Pseudomonadota</taxon>
        <taxon>Alphaproteobacteria</taxon>
        <taxon>Rhodospirillales</taxon>
        <taxon>Azospirillaceae</taxon>
        <taxon>Azospirillum</taxon>
    </lineage>
</organism>
<dbReference type="RefSeq" id="WP_376999474.1">
    <property type="nucleotide sequence ID" value="NZ_JBHSLC010000114.1"/>
</dbReference>
<gene>
    <name evidence="1" type="ORF">ACFPMG_31050</name>
</gene>
<proteinExistence type="predicted"/>
<reference evidence="2" key="1">
    <citation type="journal article" date="2019" name="Int. J. Syst. Evol. Microbiol.">
        <title>The Global Catalogue of Microorganisms (GCM) 10K type strain sequencing project: providing services to taxonomists for standard genome sequencing and annotation.</title>
        <authorList>
            <consortium name="The Broad Institute Genomics Platform"/>
            <consortium name="The Broad Institute Genome Sequencing Center for Infectious Disease"/>
            <person name="Wu L."/>
            <person name="Ma J."/>
        </authorList>
    </citation>
    <scope>NUCLEOTIDE SEQUENCE [LARGE SCALE GENOMIC DNA]</scope>
    <source>
        <strain evidence="2">CCUG 58760</strain>
    </source>
</reference>
<evidence type="ECO:0000313" key="1">
    <source>
        <dbReference type="EMBL" id="MFC5359443.1"/>
    </source>
</evidence>
<protein>
    <submittedName>
        <fullName evidence="1">Uncharacterized protein</fullName>
    </submittedName>
</protein>
<sequence>MTDDLTDIETAETEVIASAELPPEWGLRLIADAAGGDDRVWYDGARLHVPGVTQEALDAAVAAYDPEQSAPAPVPAVISDRQFFQALAMDGYITPAEALAAVRTGDLPPVLADLIAHMDEDERFGAEMLLSGAVEFRRDHPLTVAIGEARGLTPDEVDDFFRRAAAL</sequence>
<dbReference type="Proteomes" id="UP001596166">
    <property type="component" value="Unassembled WGS sequence"/>
</dbReference>
<name>A0ABW0GGT8_9PROT</name>
<keyword evidence="2" id="KW-1185">Reference proteome</keyword>
<accession>A0ABW0GGT8</accession>
<dbReference type="EMBL" id="JBHSLC010000114">
    <property type="protein sequence ID" value="MFC5359443.1"/>
    <property type="molecule type" value="Genomic_DNA"/>
</dbReference>
<evidence type="ECO:0000313" key="2">
    <source>
        <dbReference type="Proteomes" id="UP001596166"/>
    </source>
</evidence>